<dbReference type="InterPro" id="IPR013750">
    <property type="entry name" value="GHMP_kinase_C_dom"/>
</dbReference>
<dbReference type="EMBL" id="BMII01000017">
    <property type="protein sequence ID" value="GGB60996.1"/>
    <property type="molecule type" value="Genomic_DNA"/>
</dbReference>
<dbReference type="PANTHER" id="PTHR43527:SF2">
    <property type="entry name" value="4-DIPHOSPHOCYTIDYL-2-C-METHYL-D-ERYTHRITOL KINASE, CHLOROPLASTIC"/>
    <property type="match status" value="1"/>
</dbReference>
<evidence type="ECO:0000256" key="7">
    <source>
        <dbReference type="ARBA" id="ARBA00022840"/>
    </source>
</evidence>
<evidence type="ECO:0000256" key="9">
    <source>
        <dbReference type="ARBA" id="ARBA00032554"/>
    </source>
</evidence>
<dbReference type="SUPFAM" id="SSF54211">
    <property type="entry name" value="Ribosomal protein S5 domain 2-like"/>
    <property type="match status" value="1"/>
</dbReference>
<dbReference type="PANTHER" id="PTHR43527">
    <property type="entry name" value="4-DIPHOSPHOCYTIDYL-2-C-METHYL-D-ERYTHRITOL KINASE, CHLOROPLASTIC"/>
    <property type="match status" value="1"/>
</dbReference>
<feature type="domain" description="GHMP kinase C-terminal" evidence="12">
    <location>
        <begin position="215"/>
        <end position="277"/>
    </location>
</feature>
<feature type="binding site" evidence="10">
    <location>
        <begin position="113"/>
        <end position="123"/>
    </location>
    <ligand>
        <name>ATP</name>
        <dbReference type="ChEBI" id="CHEBI:30616"/>
    </ligand>
</feature>
<evidence type="ECO:0000256" key="10">
    <source>
        <dbReference type="HAMAP-Rule" id="MF_00061"/>
    </source>
</evidence>
<dbReference type="GO" id="GO:0016301">
    <property type="term" value="F:kinase activity"/>
    <property type="evidence" value="ECO:0007669"/>
    <property type="project" value="UniProtKB-KW"/>
</dbReference>
<evidence type="ECO:0000256" key="4">
    <source>
        <dbReference type="ARBA" id="ARBA00022679"/>
    </source>
</evidence>
<feature type="active site" evidence="10">
    <location>
        <position position="155"/>
    </location>
</feature>
<dbReference type="SUPFAM" id="SSF55060">
    <property type="entry name" value="GHMP Kinase, C-terminal domain"/>
    <property type="match status" value="1"/>
</dbReference>
<evidence type="ECO:0000256" key="1">
    <source>
        <dbReference type="ARBA" id="ARBA00009684"/>
    </source>
</evidence>
<comment type="similarity">
    <text evidence="1 10">Belongs to the GHMP kinase family. IspE subfamily.</text>
</comment>
<evidence type="ECO:0000313" key="13">
    <source>
        <dbReference type="EMBL" id="GGB60996.1"/>
    </source>
</evidence>
<evidence type="ECO:0000256" key="2">
    <source>
        <dbReference type="ARBA" id="ARBA00012052"/>
    </source>
</evidence>
<dbReference type="Pfam" id="PF00288">
    <property type="entry name" value="GHMP_kinases_N"/>
    <property type="match status" value="1"/>
</dbReference>
<sequence length="299" mass="32641">MIYQQGSENMKSASSLKSVASKSWPAPAKLNLFLHITGQRPDGYHELQTLFQFIDHCDYLDFHVTESADLVLHSNLGDSVADRDNLILKAAKSLKRYTQYKGGAHIWLNKLLPMGGGLGGGSSDAATTLVALNALWNTNVSRSKLAEIGLALGADVPVFINGLSAFAEGVGEQLINVQPAEPWYLVIVPKVHVSTKEIFQDPDLPRNTPKLDMSSLLTQKWTNDCQKLVTTKYPQVANALSWLVEYAPSRMTGTGACVFGEFTHSQQALDALAELPADMQGFVAKGMNKSPLLTRLEQL</sequence>
<organism evidence="13 14">
    <name type="scientific">Shewanella inventionis</name>
    <dbReference type="NCBI Taxonomy" id="1738770"/>
    <lineage>
        <taxon>Bacteria</taxon>
        <taxon>Pseudomonadati</taxon>
        <taxon>Pseudomonadota</taxon>
        <taxon>Gammaproteobacteria</taxon>
        <taxon>Alteromonadales</taxon>
        <taxon>Shewanellaceae</taxon>
        <taxon>Shewanella</taxon>
    </lineage>
</organism>
<comment type="caution">
    <text evidence="13">The sequence shown here is derived from an EMBL/GenBank/DDBJ whole genome shotgun (WGS) entry which is preliminary data.</text>
</comment>
<feature type="domain" description="GHMP kinase N-terminal" evidence="11">
    <location>
        <begin position="85"/>
        <end position="162"/>
    </location>
</feature>
<dbReference type="InterPro" id="IPR020568">
    <property type="entry name" value="Ribosomal_Su5_D2-typ_SF"/>
</dbReference>
<evidence type="ECO:0000259" key="12">
    <source>
        <dbReference type="Pfam" id="PF08544"/>
    </source>
</evidence>
<dbReference type="InterPro" id="IPR006204">
    <property type="entry name" value="GHMP_kinase_N_dom"/>
</dbReference>
<dbReference type="InterPro" id="IPR004424">
    <property type="entry name" value="IspE"/>
</dbReference>
<feature type="active site" evidence="10">
    <location>
        <position position="29"/>
    </location>
</feature>
<comment type="catalytic activity">
    <reaction evidence="10">
        <text>4-CDP-2-C-methyl-D-erythritol + ATP = 4-CDP-2-C-methyl-D-erythritol 2-phosphate + ADP + H(+)</text>
        <dbReference type="Rhea" id="RHEA:18437"/>
        <dbReference type="ChEBI" id="CHEBI:15378"/>
        <dbReference type="ChEBI" id="CHEBI:30616"/>
        <dbReference type="ChEBI" id="CHEBI:57823"/>
        <dbReference type="ChEBI" id="CHEBI:57919"/>
        <dbReference type="ChEBI" id="CHEBI:456216"/>
        <dbReference type="EC" id="2.7.1.148"/>
    </reaction>
</comment>
<dbReference type="Pfam" id="PF08544">
    <property type="entry name" value="GHMP_kinases_C"/>
    <property type="match status" value="1"/>
</dbReference>
<dbReference type="PIRSF" id="PIRSF010376">
    <property type="entry name" value="IspE"/>
    <property type="match status" value="1"/>
</dbReference>
<dbReference type="NCBIfam" id="TIGR00154">
    <property type="entry name" value="ispE"/>
    <property type="match status" value="1"/>
</dbReference>
<evidence type="ECO:0000256" key="8">
    <source>
        <dbReference type="ARBA" id="ARBA00023229"/>
    </source>
</evidence>
<dbReference type="Gene3D" id="3.30.230.10">
    <property type="match status" value="1"/>
</dbReference>
<evidence type="ECO:0000256" key="5">
    <source>
        <dbReference type="ARBA" id="ARBA00022741"/>
    </source>
</evidence>
<dbReference type="InterPro" id="IPR014721">
    <property type="entry name" value="Ribsml_uS5_D2-typ_fold_subgr"/>
</dbReference>
<gene>
    <name evidence="10 13" type="primary">ispE</name>
    <name evidence="13" type="ORF">GCM10011607_22110</name>
</gene>
<keyword evidence="14" id="KW-1185">Reference proteome</keyword>
<name>A0ABQ1J683_9GAMM</name>
<evidence type="ECO:0000256" key="3">
    <source>
        <dbReference type="ARBA" id="ARBA00017473"/>
    </source>
</evidence>
<dbReference type="EC" id="2.7.1.148" evidence="2 10"/>
<keyword evidence="8 10" id="KW-0414">Isoprene biosynthesis</keyword>
<comment type="function">
    <text evidence="10">Catalyzes the phosphorylation of the position 2 hydroxy group of 4-diphosphocytidyl-2C-methyl-D-erythritol.</text>
</comment>
<accession>A0ABQ1J683</accession>
<dbReference type="HAMAP" id="MF_00061">
    <property type="entry name" value="IspE"/>
    <property type="match status" value="1"/>
</dbReference>
<evidence type="ECO:0000256" key="6">
    <source>
        <dbReference type="ARBA" id="ARBA00022777"/>
    </source>
</evidence>
<evidence type="ECO:0000313" key="14">
    <source>
        <dbReference type="Proteomes" id="UP000617555"/>
    </source>
</evidence>
<protein>
    <recommendedName>
        <fullName evidence="3 10">4-diphosphocytidyl-2-C-methyl-D-erythritol kinase</fullName>
        <shortName evidence="10">CMK</shortName>
        <ecNumber evidence="2 10">2.7.1.148</ecNumber>
    </recommendedName>
    <alternativeName>
        <fullName evidence="9 10">4-(cytidine-5'-diphospho)-2-C-methyl-D-erythritol kinase</fullName>
    </alternativeName>
</protein>
<keyword evidence="7 10" id="KW-0067">ATP-binding</keyword>
<evidence type="ECO:0000259" key="11">
    <source>
        <dbReference type="Pfam" id="PF00288"/>
    </source>
</evidence>
<proteinExistence type="inferred from homology"/>
<keyword evidence="6 10" id="KW-0418">Kinase</keyword>
<keyword evidence="5 10" id="KW-0547">Nucleotide-binding</keyword>
<dbReference type="Proteomes" id="UP000617555">
    <property type="component" value="Unassembled WGS sequence"/>
</dbReference>
<keyword evidence="4 10" id="KW-0808">Transferase</keyword>
<dbReference type="Gene3D" id="3.30.70.890">
    <property type="entry name" value="GHMP kinase, C-terminal domain"/>
    <property type="match status" value="1"/>
</dbReference>
<reference evidence="14" key="1">
    <citation type="journal article" date="2019" name="Int. J. Syst. Evol. Microbiol.">
        <title>The Global Catalogue of Microorganisms (GCM) 10K type strain sequencing project: providing services to taxonomists for standard genome sequencing and annotation.</title>
        <authorList>
            <consortium name="The Broad Institute Genomics Platform"/>
            <consortium name="The Broad Institute Genome Sequencing Center for Infectious Disease"/>
            <person name="Wu L."/>
            <person name="Ma J."/>
        </authorList>
    </citation>
    <scope>NUCLEOTIDE SEQUENCE [LARGE SCALE GENOMIC DNA]</scope>
    <source>
        <strain evidence="14">CGMCC 1.15339</strain>
    </source>
</reference>
<comment type="pathway">
    <text evidence="10">Isoprenoid biosynthesis; isopentenyl diphosphate biosynthesis via DXP pathway; isopentenyl diphosphate from 1-deoxy-D-xylulose 5-phosphate: step 3/6.</text>
</comment>
<dbReference type="InterPro" id="IPR036554">
    <property type="entry name" value="GHMP_kinase_C_sf"/>
</dbReference>